<protein>
    <submittedName>
        <fullName evidence="7">YihY/virulence factor BrkB family protein</fullName>
    </submittedName>
</protein>
<name>A0A4P9CA22_EUBML</name>
<dbReference type="InterPro" id="IPR017039">
    <property type="entry name" value="Virul_fac_BrkB"/>
</dbReference>
<dbReference type="EMBL" id="CP029487">
    <property type="protein sequence ID" value="QCT71605.1"/>
    <property type="molecule type" value="Genomic_DNA"/>
</dbReference>
<dbReference type="PANTHER" id="PTHR30213">
    <property type="entry name" value="INNER MEMBRANE PROTEIN YHJD"/>
    <property type="match status" value="1"/>
</dbReference>
<evidence type="ECO:0000256" key="3">
    <source>
        <dbReference type="ARBA" id="ARBA00022692"/>
    </source>
</evidence>
<dbReference type="KEGG" id="emt:CPZ25_009795"/>
<comment type="subcellular location">
    <subcellularLocation>
        <location evidence="1">Cell membrane</location>
        <topology evidence="1">Multi-pass membrane protein</topology>
    </subcellularLocation>
</comment>
<feature type="transmembrane region" description="Helical" evidence="6">
    <location>
        <begin position="250"/>
        <end position="275"/>
    </location>
</feature>
<proteinExistence type="predicted"/>
<evidence type="ECO:0000313" key="8">
    <source>
        <dbReference type="Proteomes" id="UP000218387"/>
    </source>
</evidence>
<feature type="transmembrane region" description="Helical" evidence="6">
    <location>
        <begin position="130"/>
        <end position="158"/>
    </location>
</feature>
<organism evidence="7 8">
    <name type="scientific">Eubacterium maltosivorans</name>
    <dbReference type="NCBI Taxonomy" id="2041044"/>
    <lineage>
        <taxon>Bacteria</taxon>
        <taxon>Bacillati</taxon>
        <taxon>Bacillota</taxon>
        <taxon>Clostridia</taxon>
        <taxon>Eubacteriales</taxon>
        <taxon>Eubacteriaceae</taxon>
        <taxon>Eubacterium</taxon>
    </lineage>
</organism>
<feature type="transmembrane region" description="Helical" evidence="6">
    <location>
        <begin position="209"/>
        <end position="230"/>
    </location>
</feature>
<evidence type="ECO:0000256" key="2">
    <source>
        <dbReference type="ARBA" id="ARBA00022475"/>
    </source>
</evidence>
<evidence type="ECO:0000313" key="7">
    <source>
        <dbReference type="EMBL" id="QCT71605.1"/>
    </source>
</evidence>
<dbReference type="AlphaFoldDB" id="A0A4P9CA22"/>
<feature type="transmembrane region" description="Helical" evidence="6">
    <location>
        <begin position="97"/>
        <end position="118"/>
    </location>
</feature>
<dbReference type="PANTHER" id="PTHR30213:SF0">
    <property type="entry name" value="UPF0761 MEMBRANE PROTEIN YIHY"/>
    <property type="match status" value="1"/>
</dbReference>
<dbReference type="Pfam" id="PF03631">
    <property type="entry name" value="Virul_fac_BrkB"/>
    <property type="match status" value="1"/>
</dbReference>
<keyword evidence="8" id="KW-1185">Reference proteome</keyword>
<reference evidence="7 8" key="1">
    <citation type="submission" date="2018-05" db="EMBL/GenBank/DDBJ databases">
        <title>Genome comparison of Eubacterium sp.</title>
        <authorList>
            <person name="Feng Y."/>
            <person name="Sanchez-Andrea I."/>
            <person name="Stams A.J.M."/>
            <person name="De Vos W.M."/>
        </authorList>
    </citation>
    <scope>NUCLEOTIDE SEQUENCE [LARGE SCALE GENOMIC DNA]</scope>
    <source>
        <strain evidence="7 8">YI</strain>
    </source>
</reference>
<gene>
    <name evidence="7" type="ORF">CPZ25_009795</name>
</gene>
<keyword evidence="2" id="KW-1003">Cell membrane</keyword>
<dbReference type="GO" id="GO:0005886">
    <property type="term" value="C:plasma membrane"/>
    <property type="evidence" value="ECO:0007669"/>
    <property type="project" value="UniProtKB-SubCell"/>
</dbReference>
<dbReference type="Proteomes" id="UP000218387">
    <property type="component" value="Chromosome"/>
</dbReference>
<dbReference type="PIRSF" id="PIRSF035875">
    <property type="entry name" value="RNase_BN"/>
    <property type="match status" value="1"/>
</dbReference>
<accession>A0A4P9CA22</accession>
<feature type="transmembrane region" description="Helical" evidence="6">
    <location>
        <begin position="178"/>
        <end position="202"/>
    </location>
</feature>
<sequence>MKEISPMKLLYEFYFFVKNHKKNYSILNLAAQLSYRVLLAFIPFIMLIYNFFSWFAQGLNDQVLESLKVLFPGFLDEMFNTAAANAAGPQTSHWANIVFGFFILYASVCAVRSLILTINKVMLIPEKRNYFLIWGLAILYLIILIILILVVFYLYIFTQKISTSFFEYLNLSDIFIKFWQGFTLIYISAIMALLITAIYMYTPSVRMSFFFALPGGIFVSLGWLSIIGVYEAFIKNHLQIESLFSSIEGPFSLIVVVYVFCIILTFGCVVNLFLLKKIGR</sequence>
<keyword evidence="5 6" id="KW-0472">Membrane</keyword>
<evidence type="ECO:0000256" key="1">
    <source>
        <dbReference type="ARBA" id="ARBA00004651"/>
    </source>
</evidence>
<evidence type="ECO:0000256" key="4">
    <source>
        <dbReference type="ARBA" id="ARBA00022989"/>
    </source>
</evidence>
<keyword evidence="3 6" id="KW-0812">Transmembrane</keyword>
<keyword evidence="4 6" id="KW-1133">Transmembrane helix</keyword>
<evidence type="ECO:0000256" key="6">
    <source>
        <dbReference type="SAM" id="Phobius"/>
    </source>
</evidence>
<evidence type="ECO:0000256" key="5">
    <source>
        <dbReference type="ARBA" id="ARBA00023136"/>
    </source>
</evidence>
<feature type="transmembrane region" description="Helical" evidence="6">
    <location>
        <begin position="37"/>
        <end position="56"/>
    </location>
</feature>